<dbReference type="EMBL" id="SPMZ01000095">
    <property type="protein sequence ID" value="NMQ21382.1"/>
    <property type="molecule type" value="Genomic_DNA"/>
</dbReference>
<keyword evidence="2" id="KW-1185">Reference proteome</keyword>
<protein>
    <submittedName>
        <fullName evidence="1">Uncharacterized protein</fullName>
    </submittedName>
</protein>
<gene>
    <name evidence="1" type="ORF">E4P82_20550</name>
</gene>
<sequence>MPLDALDHLILDRRLNAALGAAVDTRELQQTLAKQAAANQGRKAIIDALVAAYNANDWQTIQAILGNYDTRTAIYQAAYFPTLQSMIP</sequence>
<evidence type="ECO:0000313" key="1">
    <source>
        <dbReference type="EMBL" id="NMQ21382.1"/>
    </source>
</evidence>
<accession>A0ABX1TPL2</accession>
<organism evidence="1 2">
    <name type="scientific">Candidatus Competibacter phosphatis</name>
    <dbReference type="NCBI Taxonomy" id="221280"/>
    <lineage>
        <taxon>Bacteria</taxon>
        <taxon>Pseudomonadati</taxon>
        <taxon>Pseudomonadota</taxon>
        <taxon>Gammaproteobacteria</taxon>
        <taxon>Candidatus Competibacteraceae</taxon>
        <taxon>Candidatus Competibacter</taxon>
    </lineage>
</organism>
<name>A0ABX1TPL2_9GAMM</name>
<evidence type="ECO:0000313" key="2">
    <source>
        <dbReference type="Proteomes" id="UP000760480"/>
    </source>
</evidence>
<dbReference type="Proteomes" id="UP000760480">
    <property type="component" value="Unassembled WGS sequence"/>
</dbReference>
<comment type="caution">
    <text evidence="1">The sequence shown here is derived from an EMBL/GenBank/DDBJ whole genome shotgun (WGS) entry which is preliminary data.</text>
</comment>
<proteinExistence type="predicted"/>
<reference evidence="1 2" key="1">
    <citation type="submission" date="2019-03" db="EMBL/GenBank/DDBJ databases">
        <title>Metabolic reconstructions from genomes of highly enriched 'Candidatus Accumulibacter' and 'Candidatus Competibacter' bioreactor populations.</title>
        <authorList>
            <person name="Annavajhala M.K."/>
            <person name="Welles L."/>
            <person name="Abbas B."/>
            <person name="Sorokin D."/>
            <person name="Park H."/>
            <person name="Van Loosdrecht M."/>
            <person name="Chandran K."/>
        </authorList>
    </citation>
    <scope>NUCLEOTIDE SEQUENCE [LARGE SCALE GENOMIC DNA]</scope>
    <source>
        <strain evidence="1 2">SBR_G</strain>
    </source>
</reference>
<dbReference type="RefSeq" id="WP_169250652.1">
    <property type="nucleotide sequence ID" value="NZ_SPMZ01000095.1"/>
</dbReference>